<evidence type="ECO:0000256" key="2">
    <source>
        <dbReference type="ARBA" id="ARBA00006432"/>
    </source>
</evidence>
<dbReference type="InterPro" id="IPR010071">
    <property type="entry name" value="AA_adenyl_dom"/>
</dbReference>
<dbReference type="InterPro" id="IPR006162">
    <property type="entry name" value="Ppantetheine_attach_site"/>
</dbReference>
<dbReference type="InterPro" id="IPR025110">
    <property type="entry name" value="AMP-bd_C"/>
</dbReference>
<dbReference type="GO" id="GO:0044550">
    <property type="term" value="P:secondary metabolite biosynthetic process"/>
    <property type="evidence" value="ECO:0007669"/>
    <property type="project" value="UniProtKB-ARBA"/>
</dbReference>
<dbReference type="InterPro" id="IPR036736">
    <property type="entry name" value="ACP-like_sf"/>
</dbReference>
<dbReference type="SUPFAM" id="SSF52777">
    <property type="entry name" value="CoA-dependent acyltransferases"/>
    <property type="match status" value="4"/>
</dbReference>
<dbReference type="RefSeq" id="WP_064282453.1">
    <property type="nucleotide sequence ID" value="NZ_LWCS01000026.1"/>
</dbReference>
<feature type="region of interest" description="Disordered" evidence="7">
    <location>
        <begin position="207"/>
        <end position="227"/>
    </location>
</feature>
<dbReference type="Pfam" id="PF00668">
    <property type="entry name" value="Condensation"/>
    <property type="match status" value="2"/>
</dbReference>
<accession>A0A178LV53</accession>
<dbReference type="GO" id="GO:0017000">
    <property type="term" value="P:antibiotic biosynthetic process"/>
    <property type="evidence" value="ECO:0007669"/>
    <property type="project" value="UniProtKB-KW"/>
</dbReference>
<dbReference type="Gene3D" id="3.40.50.980">
    <property type="match status" value="2"/>
</dbReference>
<dbReference type="Gene3D" id="2.30.38.10">
    <property type="entry name" value="Luciferase, Domain 3"/>
    <property type="match status" value="1"/>
</dbReference>
<keyword evidence="3" id="KW-0596">Phosphopantetheine</keyword>
<dbReference type="UniPathway" id="UPA00011"/>
<dbReference type="Gene3D" id="3.30.300.30">
    <property type="match status" value="1"/>
</dbReference>
<evidence type="ECO:0000259" key="8">
    <source>
        <dbReference type="PROSITE" id="PS50075"/>
    </source>
</evidence>
<dbReference type="InterPro" id="IPR001242">
    <property type="entry name" value="Condensation_dom"/>
</dbReference>
<dbReference type="Proteomes" id="UP000078396">
    <property type="component" value="Unassembled WGS sequence"/>
</dbReference>
<dbReference type="PROSITE" id="PS00455">
    <property type="entry name" value="AMP_BINDING"/>
    <property type="match status" value="1"/>
</dbReference>
<evidence type="ECO:0000256" key="3">
    <source>
        <dbReference type="ARBA" id="ARBA00022450"/>
    </source>
</evidence>
<sequence length="1525" mass="163312">MELGDRAFPLTRAQLDIWLEQEMGHFGAEWQFGLLVRIEGAVERDALEWTISRVIREAETVRVAITEVDGRVYQTAVDYPDVELEFHDVSDESDPVGAAQAMALSMQRTPMAFDGPLFRFALFETGFDEYSLFGCFHHIVTDGAGLGLIGNRIASVYSALVAGEPIPPAFFGSLQDLVDSEAEYEASQDYRDDREYWTRNLPAEAAPKNRLAQVPQDRDPNELSTPVQLDPGVLRRVQELAHVWNMPRASVITAACAVMLRGQSGDGTDVVLDFPVSRRVKAETKTLPAMVAGVAPLVLNVSAASTVAAFCAHVDTRIREALQHQRFPVHALERKTGGAEQRTDRVVIDFLPHAFTLDFGGVTATASMTNSGFVGGFGLIFSGTGDELFLSTLGAGQLFANSNVADLARRLERVLVAMAADPGRRMSSIDVLDERELAEVQRWGNLPALTAPTGPSASIAALFAAQVARTPDAVAVTFADRSLTYRELDAAATRVALTLAGHGVGPGQRVVLLIPRSSDAIVAMVAVTKTGATYVPIDPAVPATRRDYVLADAAPTAVITTADLADQLDGRQRVVLDIGAVADPETHAALPDSDPDQIAYIIYTSGTTGTPKGVAIPHRNVHRLLKTLDADMGLAGQVWSQCHSLAFDFSVWEIWGGLLYGGRVVVVPDAVVRSPEDFHALLVAEKVTVLSQTPSAFYALQAADALAPELGRQLSLEFVVFGGEALEPHRLSSWLTTHPVSPRLINMYGITETTVHASFREVLAGDVGSTVSPIGVPLGHLGFFVLDEWLKPVPAGVVGELYVVGAGLAEGYVGRSGLSSTRFVACPFGRSGERMYRTGDVMAWGPDGQLRYVGRADEQVKIRGYRIELGEIQAALAALDGVEQAEVIAREDRPGDKRLVGYFTGTADPASVRIALAERLPSYMVPSAVVVIDSIPLTVNGKLDTRALPAPEYQDLDRYQAPADAVEEILAGIYAQVLGLQQVGVDESFFELGGDSILSMQVVARARAAGVLCRPRDVFAEQTVARLARVARVADADLDIADDGVGPVSATPIIRWLEHVKGPVEHFNQTVVLQAPAGVTESDVVALLQALVDRHDMLRLRVRDDDAEGWLLTVPEAGAVDARSRVHTVDSLTDQAVVAARARLNPAAGEMISAVWVAPTGQLVVIAHHLAVDGVSWRILLEDLNLAWAQRCTGQQVTLPQPGTSFARWARLLTAHAHRADVVDQADIWRQITATPAVLPPVSAEVDTYETAGRLSVDLEVDTTRMLLGEVPAAFHTGIHEMLLIAFGLACAEFFGPLAAMDSAATPICIDVEGHGRTEELAGDSDIVDLSRTVGWFTAKYPVSLSLGGLTWAQVVAGDARLGVAIKAAKEQLRALPDGIDYGALRYLNSDADLDGADPAIGFNYLGRQEVTTAGASGGGWQICQDGWSVTNAAASVPMPLAHTLELNAGTVDTESGPRLRAGWTWASSALNGAQVSRLSRLWFDALAGICAYVHGGGGGLTPSDIAVGLTQQQIDELQRQYADS</sequence>
<dbReference type="FunFam" id="3.40.50.980:FF:000001">
    <property type="entry name" value="Non-ribosomal peptide synthetase"/>
    <property type="match status" value="1"/>
</dbReference>
<evidence type="ECO:0000313" key="10">
    <source>
        <dbReference type="Proteomes" id="UP000078396"/>
    </source>
</evidence>
<evidence type="ECO:0000313" key="9">
    <source>
        <dbReference type="EMBL" id="OAN37590.1"/>
    </source>
</evidence>
<dbReference type="SUPFAM" id="SSF47336">
    <property type="entry name" value="ACP-like"/>
    <property type="match status" value="1"/>
</dbReference>
<dbReference type="PANTHER" id="PTHR45527:SF14">
    <property type="entry name" value="PLIPASTATIN SYNTHASE SUBUNIT B"/>
    <property type="match status" value="1"/>
</dbReference>
<evidence type="ECO:0000256" key="4">
    <source>
        <dbReference type="ARBA" id="ARBA00022553"/>
    </source>
</evidence>
<dbReference type="Pfam" id="PF13193">
    <property type="entry name" value="AMP-binding_C"/>
    <property type="match status" value="1"/>
</dbReference>
<dbReference type="GO" id="GO:0005829">
    <property type="term" value="C:cytosol"/>
    <property type="evidence" value="ECO:0007669"/>
    <property type="project" value="TreeGrafter"/>
</dbReference>
<dbReference type="GO" id="GO:0031177">
    <property type="term" value="F:phosphopantetheine binding"/>
    <property type="evidence" value="ECO:0007669"/>
    <property type="project" value="TreeGrafter"/>
</dbReference>
<dbReference type="PROSITE" id="PS50075">
    <property type="entry name" value="CARRIER"/>
    <property type="match status" value="1"/>
</dbReference>
<dbReference type="Gene3D" id="1.10.1200.10">
    <property type="entry name" value="ACP-like"/>
    <property type="match status" value="1"/>
</dbReference>
<evidence type="ECO:0000256" key="7">
    <source>
        <dbReference type="SAM" id="MobiDB-lite"/>
    </source>
</evidence>
<evidence type="ECO:0000256" key="6">
    <source>
        <dbReference type="ARBA" id="ARBA00023194"/>
    </source>
</evidence>
<dbReference type="EMBL" id="LWCS01000026">
    <property type="protein sequence ID" value="OAN37590.1"/>
    <property type="molecule type" value="Genomic_DNA"/>
</dbReference>
<dbReference type="NCBIfam" id="TIGR01720">
    <property type="entry name" value="NRPS-para261"/>
    <property type="match status" value="1"/>
</dbReference>
<evidence type="ECO:0000256" key="5">
    <source>
        <dbReference type="ARBA" id="ARBA00022737"/>
    </source>
</evidence>
<evidence type="ECO:0000256" key="1">
    <source>
        <dbReference type="ARBA" id="ARBA00001957"/>
    </source>
</evidence>
<dbReference type="PROSITE" id="PS00012">
    <property type="entry name" value="PHOSPHOPANTETHEINE"/>
    <property type="match status" value="1"/>
</dbReference>
<dbReference type="GO" id="GO:0003824">
    <property type="term" value="F:catalytic activity"/>
    <property type="evidence" value="ECO:0007669"/>
    <property type="project" value="UniProtKB-KW"/>
</dbReference>
<dbReference type="SUPFAM" id="SSF56801">
    <property type="entry name" value="Acetyl-CoA synthetase-like"/>
    <property type="match status" value="1"/>
</dbReference>
<comment type="caution">
    <text evidence="9">The sequence shown here is derived from an EMBL/GenBank/DDBJ whole genome shotgun (WGS) entry which is preliminary data.</text>
</comment>
<protein>
    <recommendedName>
        <fullName evidence="8">Carrier domain-containing protein</fullName>
    </recommendedName>
</protein>
<keyword evidence="4" id="KW-0597">Phosphoprotein</keyword>
<dbReference type="InterPro" id="IPR000873">
    <property type="entry name" value="AMP-dep_synth/lig_dom"/>
</dbReference>
<reference evidence="9 10" key="1">
    <citation type="submission" date="2016-04" db="EMBL/GenBank/DDBJ databases">
        <title>Draft Genome Sequences of Staphylococcus capitis Strain H36, S. capitis Strain H65, S. cohnii Strain H62, S. hominis Strain H69, Mycobacterium iranicum Strain H39, Plantibacter sp. Strain H53, Pseudomonas oryzihabitans Strain H72, and Microbacterium sp. Strain H83, isolated from residential settings.</title>
        <authorList>
            <person name="Lymperopoulou D."/>
            <person name="Adams R.I."/>
            <person name="Lindow S."/>
            <person name="Coil D.A."/>
            <person name="Jospin G."/>
            <person name="Eisen J.A."/>
        </authorList>
    </citation>
    <scope>NUCLEOTIDE SEQUENCE [LARGE SCALE GENOMIC DNA]</scope>
    <source>
        <strain evidence="9 10">H39</strain>
    </source>
</reference>
<dbReference type="GO" id="GO:0043041">
    <property type="term" value="P:amino acid activation for nonribosomal peptide biosynthetic process"/>
    <property type="evidence" value="ECO:0007669"/>
    <property type="project" value="TreeGrafter"/>
</dbReference>
<dbReference type="InterPro" id="IPR009081">
    <property type="entry name" value="PP-bd_ACP"/>
</dbReference>
<dbReference type="Pfam" id="PF00550">
    <property type="entry name" value="PP-binding"/>
    <property type="match status" value="1"/>
</dbReference>
<dbReference type="InterPro" id="IPR023213">
    <property type="entry name" value="CAT-like_dom_sf"/>
</dbReference>
<gene>
    <name evidence="9" type="ORF">A4X20_21890</name>
</gene>
<proteinExistence type="inferred from homology"/>
<dbReference type="CDD" id="cd17643">
    <property type="entry name" value="A_NRPS_Cytc1-like"/>
    <property type="match status" value="1"/>
</dbReference>
<dbReference type="InterPro" id="IPR020845">
    <property type="entry name" value="AMP-binding_CS"/>
</dbReference>
<dbReference type="InterPro" id="IPR010060">
    <property type="entry name" value="NRPS_synth"/>
</dbReference>
<dbReference type="Gene3D" id="3.30.559.10">
    <property type="entry name" value="Chloramphenicol acetyltransferase-like domain"/>
    <property type="match status" value="2"/>
</dbReference>
<dbReference type="Pfam" id="PF00501">
    <property type="entry name" value="AMP-binding"/>
    <property type="match status" value="1"/>
</dbReference>
<feature type="domain" description="Carrier" evidence="8">
    <location>
        <begin position="961"/>
        <end position="1035"/>
    </location>
</feature>
<organism evidence="9 10">
    <name type="scientific">Mycolicibacterium iranicum</name>
    <name type="common">Mycobacterium iranicum</name>
    <dbReference type="NCBI Taxonomy" id="912594"/>
    <lineage>
        <taxon>Bacteria</taxon>
        <taxon>Bacillati</taxon>
        <taxon>Actinomycetota</taxon>
        <taxon>Actinomycetes</taxon>
        <taxon>Mycobacteriales</taxon>
        <taxon>Mycobacteriaceae</taxon>
        <taxon>Mycolicibacterium</taxon>
    </lineage>
</organism>
<dbReference type="NCBIfam" id="TIGR01733">
    <property type="entry name" value="AA-adenyl-dom"/>
    <property type="match status" value="1"/>
</dbReference>
<dbReference type="PANTHER" id="PTHR45527">
    <property type="entry name" value="NONRIBOSOMAL PEPTIDE SYNTHETASE"/>
    <property type="match status" value="1"/>
</dbReference>
<dbReference type="Gene3D" id="3.30.559.30">
    <property type="entry name" value="Nonribosomal peptide synthetase, condensation domain"/>
    <property type="match status" value="2"/>
</dbReference>
<comment type="cofactor">
    <cofactor evidence="1">
        <name>pantetheine 4'-phosphate</name>
        <dbReference type="ChEBI" id="CHEBI:47942"/>
    </cofactor>
</comment>
<dbReference type="FunFam" id="3.30.300.30:FF:000010">
    <property type="entry name" value="Enterobactin synthetase component F"/>
    <property type="match status" value="1"/>
</dbReference>
<dbReference type="FunFam" id="3.40.50.12780:FF:000012">
    <property type="entry name" value="Non-ribosomal peptide synthetase"/>
    <property type="match status" value="1"/>
</dbReference>
<dbReference type="InterPro" id="IPR045851">
    <property type="entry name" value="AMP-bd_C_sf"/>
</dbReference>
<comment type="similarity">
    <text evidence="2">Belongs to the ATP-dependent AMP-binding enzyme family.</text>
</comment>
<keyword evidence="6" id="KW-0045">Antibiotic biosynthesis</keyword>
<name>A0A178LV53_MYCIR</name>
<dbReference type="FunFam" id="1.10.1200.10:FF:000005">
    <property type="entry name" value="Nonribosomal peptide synthetase 1"/>
    <property type="match status" value="1"/>
</dbReference>
<dbReference type="GO" id="GO:0008610">
    <property type="term" value="P:lipid biosynthetic process"/>
    <property type="evidence" value="ECO:0007669"/>
    <property type="project" value="UniProtKB-ARBA"/>
</dbReference>
<keyword evidence="5" id="KW-0677">Repeat</keyword>